<evidence type="ECO:0000259" key="7">
    <source>
        <dbReference type="Pfam" id="PF00931"/>
    </source>
</evidence>
<dbReference type="Gramene" id="PNT65331">
    <property type="protein sequence ID" value="PNT65331"/>
    <property type="gene ID" value="BRADI_4g40583v3"/>
</dbReference>
<gene>
    <name evidence="12" type="primary">LOC104584758</name>
    <name evidence="11" type="ORF">BRADI_4g40583v3</name>
</gene>
<accession>A0A0Q3J0Q6</accession>
<dbReference type="CDD" id="cd14798">
    <property type="entry name" value="RX-CC_like"/>
    <property type="match status" value="1"/>
</dbReference>
<dbReference type="InterPro" id="IPR032675">
    <property type="entry name" value="LRR_dom_sf"/>
</dbReference>
<dbReference type="EnsemblPlants" id="PNT65332">
    <property type="protein sequence ID" value="PNT65332"/>
    <property type="gene ID" value="BRADI_4g40583v3"/>
</dbReference>
<dbReference type="PANTHER" id="PTHR23155:SF906">
    <property type="entry name" value="OS08G0205100 PROTEIN"/>
    <property type="match status" value="1"/>
</dbReference>
<dbReference type="GeneID" id="104584758"/>
<evidence type="ECO:0000313" key="13">
    <source>
        <dbReference type="Proteomes" id="UP000008810"/>
    </source>
</evidence>
<evidence type="ECO:0000259" key="8">
    <source>
        <dbReference type="Pfam" id="PF18052"/>
    </source>
</evidence>
<dbReference type="Gene3D" id="1.10.8.430">
    <property type="entry name" value="Helical domain of apoptotic protease-activating factors"/>
    <property type="match status" value="1"/>
</dbReference>
<name>A0A0Q3J0Q6_BRADI</name>
<dbReference type="Gramene" id="KQJ91921">
    <property type="protein sequence ID" value="KQJ91921"/>
    <property type="gene ID" value="BRADI_4g40583v3"/>
</dbReference>
<dbReference type="InterPro" id="IPR058922">
    <property type="entry name" value="WHD_DRP"/>
</dbReference>
<dbReference type="Gene3D" id="1.20.5.4130">
    <property type="match status" value="1"/>
</dbReference>
<dbReference type="SUPFAM" id="SSF52058">
    <property type="entry name" value="L domain-like"/>
    <property type="match status" value="1"/>
</dbReference>
<keyword evidence="6" id="KW-0175">Coiled coil</keyword>
<dbReference type="GO" id="GO:0042742">
    <property type="term" value="P:defense response to bacterium"/>
    <property type="evidence" value="ECO:0007669"/>
    <property type="project" value="UniProtKB-ARBA"/>
</dbReference>
<dbReference type="GO" id="GO:0043531">
    <property type="term" value="F:ADP binding"/>
    <property type="evidence" value="ECO:0007669"/>
    <property type="project" value="InterPro"/>
</dbReference>
<dbReference type="InterPro" id="IPR041118">
    <property type="entry name" value="Rx_N"/>
</dbReference>
<evidence type="ECO:0000313" key="12">
    <source>
        <dbReference type="EnsemblPlants" id="KQJ91920"/>
    </source>
</evidence>
<keyword evidence="2" id="KW-0433">Leucine-rich repeat</keyword>
<keyword evidence="5" id="KW-0611">Plant defense</keyword>
<evidence type="ECO:0000256" key="3">
    <source>
        <dbReference type="ARBA" id="ARBA00022737"/>
    </source>
</evidence>
<dbReference type="EMBL" id="CM000883">
    <property type="protein sequence ID" value="PNT65333.1"/>
    <property type="molecule type" value="Genomic_DNA"/>
</dbReference>
<dbReference type="EMBL" id="CM000883">
    <property type="protein sequence ID" value="KQJ91921.1"/>
    <property type="molecule type" value="Genomic_DNA"/>
</dbReference>
<dbReference type="EMBL" id="CM000883">
    <property type="protein sequence ID" value="PNT65330.1"/>
    <property type="molecule type" value="Genomic_DNA"/>
</dbReference>
<evidence type="ECO:0000313" key="11">
    <source>
        <dbReference type="EMBL" id="KQJ91920.1"/>
    </source>
</evidence>
<evidence type="ECO:0000259" key="10">
    <source>
        <dbReference type="Pfam" id="PF23598"/>
    </source>
</evidence>
<feature type="domain" description="Disease resistance R13L4/SHOC-2-like LRR" evidence="10">
    <location>
        <begin position="546"/>
        <end position="897"/>
    </location>
</feature>
<dbReference type="Pfam" id="PF00931">
    <property type="entry name" value="NB-ARC"/>
    <property type="match status" value="1"/>
</dbReference>
<reference evidence="11" key="2">
    <citation type="submission" date="2017-06" db="EMBL/GenBank/DDBJ databases">
        <title>WGS assembly of Brachypodium distachyon.</title>
        <authorList>
            <consortium name="The International Brachypodium Initiative"/>
            <person name="Lucas S."/>
            <person name="Harmon-Smith M."/>
            <person name="Lail K."/>
            <person name="Tice H."/>
            <person name="Grimwood J."/>
            <person name="Bruce D."/>
            <person name="Barry K."/>
            <person name="Shu S."/>
            <person name="Lindquist E."/>
            <person name="Wang M."/>
            <person name="Pitluck S."/>
            <person name="Vogel J.P."/>
            <person name="Garvin D.F."/>
            <person name="Mockler T.C."/>
            <person name="Schmutz J."/>
            <person name="Rokhsar D."/>
            <person name="Bevan M.W."/>
        </authorList>
    </citation>
    <scope>NUCLEOTIDE SEQUENCE</scope>
    <source>
        <strain evidence="11">Bd21</strain>
    </source>
</reference>
<evidence type="ECO:0000256" key="4">
    <source>
        <dbReference type="ARBA" id="ARBA00022741"/>
    </source>
</evidence>
<evidence type="ECO:0000259" key="9">
    <source>
        <dbReference type="Pfam" id="PF23559"/>
    </source>
</evidence>
<evidence type="ECO:0000256" key="5">
    <source>
        <dbReference type="ARBA" id="ARBA00022821"/>
    </source>
</evidence>
<dbReference type="GO" id="GO:0098542">
    <property type="term" value="P:defense response to other organism"/>
    <property type="evidence" value="ECO:0000318"/>
    <property type="project" value="GO_Central"/>
</dbReference>
<dbReference type="EnsemblPlants" id="PNT65330">
    <property type="protein sequence ID" value="PNT65330"/>
    <property type="gene ID" value="BRADI_4g40583v3"/>
</dbReference>
<dbReference type="Gene3D" id="1.10.10.10">
    <property type="entry name" value="Winged helix-like DNA-binding domain superfamily/Winged helix DNA-binding domain"/>
    <property type="match status" value="1"/>
</dbReference>
<dbReference type="Gene3D" id="3.40.50.300">
    <property type="entry name" value="P-loop containing nucleotide triphosphate hydrolases"/>
    <property type="match status" value="1"/>
</dbReference>
<dbReference type="InterPro" id="IPR036388">
    <property type="entry name" value="WH-like_DNA-bd_sf"/>
</dbReference>
<dbReference type="InterPro" id="IPR038005">
    <property type="entry name" value="RX-like_CC"/>
</dbReference>
<dbReference type="Gene3D" id="3.80.10.10">
    <property type="entry name" value="Ribonuclease Inhibitor"/>
    <property type="match status" value="1"/>
</dbReference>
<dbReference type="EnsemblPlants" id="KQJ91920">
    <property type="protein sequence ID" value="KQJ91920"/>
    <property type="gene ID" value="BRADI_4g40583v3"/>
</dbReference>
<dbReference type="EnsemblPlants" id="PNT65333">
    <property type="protein sequence ID" value="PNT65333"/>
    <property type="gene ID" value="BRADI_4g40583v3"/>
</dbReference>
<reference evidence="11 12" key="1">
    <citation type="journal article" date="2010" name="Nature">
        <title>Genome sequencing and analysis of the model grass Brachypodium distachyon.</title>
        <authorList>
            <consortium name="International Brachypodium Initiative"/>
        </authorList>
    </citation>
    <scope>NUCLEOTIDE SEQUENCE [LARGE SCALE GENOMIC DNA]</scope>
    <source>
        <strain evidence="11 12">Bd21</strain>
    </source>
</reference>
<feature type="domain" description="Disease resistance N-terminal" evidence="8">
    <location>
        <begin position="13"/>
        <end position="95"/>
    </location>
</feature>
<dbReference type="EMBL" id="CM000883">
    <property type="protein sequence ID" value="PNT65331.1"/>
    <property type="molecule type" value="Genomic_DNA"/>
</dbReference>
<dbReference type="InterPro" id="IPR002182">
    <property type="entry name" value="NB-ARC"/>
</dbReference>
<dbReference type="Proteomes" id="UP000008810">
    <property type="component" value="Chromosome 4"/>
</dbReference>
<feature type="domain" description="NB-ARC" evidence="7">
    <location>
        <begin position="176"/>
        <end position="334"/>
    </location>
</feature>
<dbReference type="OrthoDB" id="605080at2759"/>
<evidence type="ECO:0000256" key="2">
    <source>
        <dbReference type="ARBA" id="ARBA00022614"/>
    </source>
</evidence>
<dbReference type="FunFam" id="3.40.50.300:FF:001091">
    <property type="entry name" value="Probable disease resistance protein At1g61300"/>
    <property type="match status" value="1"/>
</dbReference>
<dbReference type="Pfam" id="PF18052">
    <property type="entry name" value="Rx_N"/>
    <property type="match status" value="1"/>
</dbReference>
<sequence length="903" mass="101530">MVVSTMASASTGVMNSLLAKLATLMGEEYRKIKGVRNKVASLQGELNSMNALLVKLAGMDELDVQAKEWRDQVREMTYDIEDCIDDFMRDLAEKGTGTGFLKKTGERLKKLKVRYQIANKIQEIETRVNGVHERRMRYKIDEYTPSSTIVPVDPRVVAMYADAAGLVGIHAPRDELVKLLTGEEKELRVASVVGFGGLGKTTLANEVYRKLQGKFDCQAFVSVSQNPDMSSLLSNLLSKLGGQQSSQTGKLNDLIDSIRTHLMNKRYFIIIDDLWDSSAWNIIRCAFPQNIGGSRVLTTTRIHSVALACCSNRKEYIYKIKSLDEEDSRRLFFSRIFGPGENCPVEFEEVSADILKRCGGLPLAIISISSLLAGQSKPMWEYVRNSLGSMFEGNPTLDEMKQILDLSYRNLPRHLKTCLLYLGIYPEDHEIMKNDLSRQWIAEGFVSTVHGLDAEDVAGSYFNELINRSMIQPVIKNYNDEVLSCRVHDIMLDLIRSKSAEENFIAVIDDPQLVTGGHKKIRRVSLYYDGEEHVMIPATTIESLSQVRTVAVFGSIFSPSFLKLRYTRVLHLVCSESQGLDLTGLCGLVMLRYLKVKCKLFFKVKLPTQIGKLQQLETIDVEGAWIVNIPSDIVRLPQLSHLTVGKDTLLPDGIGQLKCLRTLGWFDLIRNSVGNIEFLGELTNLTKLRIIFDWKIGSPDNATLARRLEALGSSLGRLSQSSNSFKSLVLEMKYPSWLPLHGWITLSPSPRHLRVLSLDGLWFSRIPKWIAELRDLKALVLMITELVCNDDAGVDILARLPSLVLLKLCIRDYPQERVVISGSVAKFQALEYLVFQCPKLFMSFEVGALPRLQSLYLRFNLDGLPPLATSIWEQDGGMRLPVGIEHLPAGLRQVNFEKNGLQQ</sequence>
<dbReference type="InterPro" id="IPR042197">
    <property type="entry name" value="Apaf_helical"/>
</dbReference>
<dbReference type="AlphaFoldDB" id="A0A0Q3J0Q6"/>
<dbReference type="EnsemblPlants" id="PNT65331">
    <property type="protein sequence ID" value="PNT65331"/>
    <property type="gene ID" value="BRADI_4g40583v3"/>
</dbReference>
<dbReference type="Gramene" id="PNT65333">
    <property type="protein sequence ID" value="PNT65333"/>
    <property type="gene ID" value="BRADI_4g40583v3"/>
</dbReference>
<evidence type="ECO:0000256" key="1">
    <source>
        <dbReference type="ARBA" id="ARBA00008894"/>
    </source>
</evidence>
<keyword evidence="3" id="KW-0677">Repeat</keyword>
<dbReference type="RefSeq" id="XP_024310264.1">
    <property type="nucleotide sequence ID" value="XM_024454496.1"/>
</dbReference>
<dbReference type="Gramene" id="PNT65332">
    <property type="protein sequence ID" value="PNT65332"/>
    <property type="gene ID" value="BRADI_4g40583v3"/>
</dbReference>
<evidence type="ECO:0008006" key="14">
    <source>
        <dbReference type="Google" id="ProtNLM"/>
    </source>
</evidence>
<dbReference type="InterPro" id="IPR027417">
    <property type="entry name" value="P-loop_NTPase"/>
</dbReference>
<dbReference type="InterPro" id="IPR044974">
    <property type="entry name" value="Disease_R_plants"/>
</dbReference>
<comment type="similarity">
    <text evidence="1">Belongs to the disease resistance NB-LRR family.</text>
</comment>
<reference evidence="12" key="3">
    <citation type="submission" date="2018-08" db="UniProtKB">
        <authorList>
            <consortium name="EnsemblPlants"/>
        </authorList>
    </citation>
    <scope>IDENTIFICATION</scope>
    <source>
        <strain evidence="12">cv. Bd21</strain>
    </source>
</reference>
<dbReference type="Gramene" id="PNT65330">
    <property type="protein sequence ID" value="PNT65330"/>
    <property type="gene ID" value="BRADI_4g40583v3"/>
</dbReference>
<dbReference type="KEGG" id="bdi:104584758"/>
<dbReference type="EMBL" id="CM000883">
    <property type="protein sequence ID" value="PNT65332.1"/>
    <property type="molecule type" value="Genomic_DNA"/>
</dbReference>
<feature type="domain" description="Disease resistance protein winged helix" evidence="9">
    <location>
        <begin position="424"/>
        <end position="495"/>
    </location>
</feature>
<dbReference type="PANTHER" id="PTHR23155">
    <property type="entry name" value="DISEASE RESISTANCE PROTEIN RP"/>
    <property type="match status" value="1"/>
</dbReference>
<dbReference type="GO" id="GO:0002758">
    <property type="term" value="P:innate immune response-activating signaling pathway"/>
    <property type="evidence" value="ECO:0007669"/>
    <property type="project" value="UniProtKB-ARBA"/>
</dbReference>
<dbReference type="RefSeq" id="XP_010238636.1">
    <property type="nucleotide sequence ID" value="XM_010240334.3"/>
</dbReference>
<proteinExistence type="inferred from homology"/>
<dbReference type="PRINTS" id="PR00364">
    <property type="entry name" value="DISEASERSIST"/>
</dbReference>
<dbReference type="RefSeq" id="XP_010238635.1">
    <property type="nucleotide sequence ID" value="XM_010240333.3"/>
</dbReference>
<dbReference type="EMBL" id="CM000883">
    <property type="protein sequence ID" value="KQJ91920.1"/>
    <property type="molecule type" value="Genomic_DNA"/>
</dbReference>
<evidence type="ECO:0000256" key="6">
    <source>
        <dbReference type="ARBA" id="ARBA00023054"/>
    </source>
</evidence>
<dbReference type="EnsemblPlants" id="KQJ91921">
    <property type="protein sequence ID" value="KQJ91921"/>
    <property type="gene ID" value="BRADI_4g40583v3"/>
</dbReference>
<dbReference type="Pfam" id="PF23598">
    <property type="entry name" value="LRR_14"/>
    <property type="match status" value="1"/>
</dbReference>
<dbReference type="FunFam" id="1.10.10.10:FF:000322">
    <property type="entry name" value="Probable disease resistance protein At1g63360"/>
    <property type="match status" value="1"/>
</dbReference>
<keyword evidence="4" id="KW-0547">Nucleotide-binding</keyword>
<organism evidence="11">
    <name type="scientific">Brachypodium distachyon</name>
    <name type="common">Purple false brome</name>
    <name type="synonym">Trachynia distachya</name>
    <dbReference type="NCBI Taxonomy" id="15368"/>
    <lineage>
        <taxon>Eukaryota</taxon>
        <taxon>Viridiplantae</taxon>
        <taxon>Streptophyta</taxon>
        <taxon>Embryophyta</taxon>
        <taxon>Tracheophyta</taxon>
        <taxon>Spermatophyta</taxon>
        <taxon>Magnoliopsida</taxon>
        <taxon>Liliopsida</taxon>
        <taxon>Poales</taxon>
        <taxon>Poaceae</taxon>
        <taxon>BOP clade</taxon>
        <taxon>Pooideae</taxon>
        <taxon>Stipodae</taxon>
        <taxon>Brachypodieae</taxon>
        <taxon>Brachypodium</taxon>
    </lineage>
</organism>
<dbReference type="GO" id="GO:0009626">
    <property type="term" value="P:plant-type hypersensitive response"/>
    <property type="evidence" value="ECO:0007669"/>
    <property type="project" value="UniProtKB-ARBA"/>
</dbReference>
<dbReference type="Pfam" id="PF23559">
    <property type="entry name" value="WHD_DRP"/>
    <property type="match status" value="1"/>
</dbReference>
<protein>
    <recommendedName>
        <fullName evidence="14">AAA+ ATPase domain-containing protein</fullName>
    </recommendedName>
</protein>
<dbReference type="InterPro" id="IPR055414">
    <property type="entry name" value="LRR_R13L4/SHOC2-like"/>
</dbReference>
<dbReference type="Gramene" id="KQJ91920">
    <property type="protein sequence ID" value="KQJ91920"/>
    <property type="gene ID" value="BRADI_4g40583v3"/>
</dbReference>
<keyword evidence="13" id="KW-1185">Reference proteome</keyword>
<dbReference type="SUPFAM" id="SSF52540">
    <property type="entry name" value="P-loop containing nucleoside triphosphate hydrolases"/>
    <property type="match status" value="1"/>
</dbReference>